<accession>A0A2X2DJZ0</accession>
<dbReference type="NCBIfam" id="TIGR01551">
    <property type="entry name" value="major_capsid_P2"/>
    <property type="match status" value="1"/>
</dbReference>
<dbReference type="AlphaFoldDB" id="A0A2X2DJZ0"/>
<dbReference type="InterPro" id="IPR006441">
    <property type="entry name" value="Phage_P2_GpN"/>
</dbReference>
<protein>
    <submittedName>
        <fullName evidence="1">Phage major capsid protein</fullName>
    </submittedName>
</protein>
<dbReference type="Pfam" id="PF05125">
    <property type="entry name" value="Phage_cap_P2"/>
    <property type="match status" value="1"/>
</dbReference>
<sequence>MKKETRFKFNAYLTQLGKIYGVSAQEFSDTKVQIEPSAAQTLETNIQQSAEFLTHVNIVPVDEQVGEAIGLGIGSTIAGTTDTTAKERETSDPIKLTKNSYHCQKTNYDTHLDYAKIDMWAKFTDFQTRIRDAIIRRQALDRIMIGFNGTHRADNSDRTKYPLLQDVNSGWLQKVRERAPEHVMGSETKEGATTAQPILVGKGQAYQNLDALVQDTVDTAIDPEYQDDTGLVVICGRKLLADKYFPLVNKDQDNSEKLAADTIISQKRIGGLPAVRAPFFPDNAFFITRLDNLSIYFLADSRRRQVLDNPKTRSHRKLRVRQ</sequence>
<name>A0A2X2DJZ0_PROMI</name>
<organism evidence="1 2">
    <name type="scientific">Proteus mirabilis</name>
    <dbReference type="NCBI Taxonomy" id="584"/>
    <lineage>
        <taxon>Bacteria</taxon>
        <taxon>Pseudomonadati</taxon>
        <taxon>Pseudomonadota</taxon>
        <taxon>Gammaproteobacteria</taxon>
        <taxon>Enterobacterales</taxon>
        <taxon>Morganellaceae</taxon>
        <taxon>Proteus</taxon>
    </lineage>
</organism>
<gene>
    <name evidence="1" type="ORF">NCTC10975_01180</name>
</gene>
<proteinExistence type="predicted"/>
<dbReference type="Proteomes" id="UP000251485">
    <property type="component" value="Unassembled WGS sequence"/>
</dbReference>
<evidence type="ECO:0000313" key="1">
    <source>
        <dbReference type="EMBL" id="SPY94830.1"/>
    </source>
</evidence>
<reference evidence="1 2" key="1">
    <citation type="submission" date="2018-06" db="EMBL/GenBank/DDBJ databases">
        <authorList>
            <consortium name="Pathogen Informatics"/>
            <person name="Doyle S."/>
        </authorList>
    </citation>
    <scope>NUCLEOTIDE SEQUENCE [LARGE SCALE GENOMIC DNA]</scope>
    <source>
        <strain evidence="1 2">NCTC10975</strain>
    </source>
</reference>
<evidence type="ECO:0000313" key="2">
    <source>
        <dbReference type="Proteomes" id="UP000251485"/>
    </source>
</evidence>
<dbReference type="EMBL" id="UAUE01000005">
    <property type="protein sequence ID" value="SPY94830.1"/>
    <property type="molecule type" value="Genomic_DNA"/>
</dbReference>